<dbReference type="Pfam" id="PF00717">
    <property type="entry name" value="Peptidase_S24"/>
    <property type="match status" value="1"/>
</dbReference>
<accession>A0A084J8P9</accession>
<organism evidence="3 4">
    <name type="scientific">Clostridium sulfidigenes</name>
    <dbReference type="NCBI Taxonomy" id="318464"/>
    <lineage>
        <taxon>Bacteria</taxon>
        <taxon>Bacillati</taxon>
        <taxon>Bacillota</taxon>
        <taxon>Clostridia</taxon>
        <taxon>Eubacteriales</taxon>
        <taxon>Clostridiaceae</taxon>
        <taxon>Clostridium</taxon>
    </lineage>
</organism>
<dbReference type="STRING" id="318464.IO99_15570"/>
<dbReference type="EMBL" id="JPMD01000038">
    <property type="protein sequence ID" value="KEZ85333.1"/>
    <property type="molecule type" value="Genomic_DNA"/>
</dbReference>
<dbReference type="CDD" id="cd00093">
    <property type="entry name" value="HTH_XRE"/>
    <property type="match status" value="1"/>
</dbReference>
<dbReference type="AlphaFoldDB" id="A0A084J8P9"/>
<dbReference type="InterPro" id="IPR001387">
    <property type="entry name" value="Cro/C1-type_HTH"/>
</dbReference>
<dbReference type="InterPro" id="IPR010982">
    <property type="entry name" value="Lambda_DNA-bd_dom_sf"/>
</dbReference>
<protein>
    <submittedName>
        <fullName evidence="3">DNA-binding protein</fullName>
    </submittedName>
</protein>
<evidence type="ECO:0000313" key="4">
    <source>
        <dbReference type="Proteomes" id="UP000028542"/>
    </source>
</evidence>
<dbReference type="GO" id="GO:0003677">
    <property type="term" value="F:DNA binding"/>
    <property type="evidence" value="ECO:0007669"/>
    <property type="project" value="UniProtKB-KW"/>
</dbReference>
<dbReference type="Proteomes" id="UP000028542">
    <property type="component" value="Unassembled WGS sequence"/>
</dbReference>
<proteinExistence type="predicted"/>
<dbReference type="InterPro" id="IPR015927">
    <property type="entry name" value="Peptidase_S24_S26A/B/C"/>
</dbReference>
<gene>
    <name evidence="3" type="ORF">IO99_15570</name>
</gene>
<comment type="caution">
    <text evidence="3">The sequence shown here is derived from an EMBL/GenBank/DDBJ whole genome shotgun (WGS) entry which is preliminary data.</text>
</comment>
<keyword evidence="1 3" id="KW-0238">DNA-binding</keyword>
<dbReference type="SMART" id="SM00530">
    <property type="entry name" value="HTH_XRE"/>
    <property type="match status" value="1"/>
</dbReference>
<dbReference type="PROSITE" id="PS50943">
    <property type="entry name" value="HTH_CROC1"/>
    <property type="match status" value="1"/>
</dbReference>
<evidence type="ECO:0000259" key="2">
    <source>
        <dbReference type="PROSITE" id="PS50943"/>
    </source>
</evidence>
<dbReference type="PANTHER" id="PTHR46558">
    <property type="entry name" value="TRACRIPTIONAL REGULATORY PROTEIN-RELATED-RELATED"/>
    <property type="match status" value="1"/>
</dbReference>
<dbReference type="RefSeq" id="WP_035134812.1">
    <property type="nucleotide sequence ID" value="NZ_JPMD01000038.1"/>
</dbReference>
<sequence length="230" mass="26003">MSTVGERIKQGRNAKGMTQKQLAKKLGVSENYINDVENGRKVVEEKFIERVGKVLGGDLAEMTTLFDNIAYEERKSSESNLKTHNLAKGNKVKETINEVWNDAFSSVLKSVGIYSYDLNKPIGKKELPVISNKIEGYAQDKVLYIKIENDDLLGFRICQGDLAFANLTSEIENNKIYLMDVNGERVIRQLKKLDSNKVLIISNKNMVRTETAHPKDVKVVAKLNRLEIQL</sequence>
<dbReference type="SUPFAM" id="SSF51306">
    <property type="entry name" value="LexA/Signal peptidase"/>
    <property type="match status" value="1"/>
</dbReference>
<dbReference type="PANTHER" id="PTHR46558:SF3">
    <property type="entry name" value="TRANSCRIPTIONAL REGULATOR"/>
    <property type="match status" value="1"/>
</dbReference>
<evidence type="ECO:0000313" key="3">
    <source>
        <dbReference type="EMBL" id="KEZ85333.1"/>
    </source>
</evidence>
<dbReference type="Pfam" id="PF01381">
    <property type="entry name" value="HTH_3"/>
    <property type="match status" value="1"/>
</dbReference>
<reference evidence="3 4" key="1">
    <citation type="submission" date="2014-07" db="EMBL/GenBank/DDBJ databases">
        <title>Draft genome of Clostridium sulfidigenes 113A isolated from sediments associated with methane hydrate from Krishna Godavari basin.</title>
        <authorList>
            <person name="Honkalas V.S."/>
            <person name="Dabir A.P."/>
            <person name="Arora P."/>
            <person name="Dhakephalkar P.K."/>
        </authorList>
    </citation>
    <scope>NUCLEOTIDE SEQUENCE [LARGE SCALE GENOMIC DNA]</scope>
    <source>
        <strain evidence="3 4">113A</strain>
    </source>
</reference>
<name>A0A084J8P9_9CLOT</name>
<dbReference type="InterPro" id="IPR036286">
    <property type="entry name" value="LexA/Signal_pep-like_sf"/>
</dbReference>
<evidence type="ECO:0000256" key="1">
    <source>
        <dbReference type="ARBA" id="ARBA00023125"/>
    </source>
</evidence>
<dbReference type="Gene3D" id="2.10.109.10">
    <property type="entry name" value="Umud Fragment, subunit A"/>
    <property type="match status" value="1"/>
</dbReference>
<feature type="domain" description="HTH cro/C1-type" evidence="2">
    <location>
        <begin position="8"/>
        <end position="62"/>
    </location>
</feature>
<dbReference type="Gene3D" id="1.10.260.40">
    <property type="entry name" value="lambda repressor-like DNA-binding domains"/>
    <property type="match status" value="1"/>
</dbReference>
<keyword evidence="4" id="KW-1185">Reference proteome</keyword>
<dbReference type="eggNOG" id="COG1813">
    <property type="taxonomic scope" value="Bacteria"/>
</dbReference>
<dbReference type="SUPFAM" id="SSF47413">
    <property type="entry name" value="lambda repressor-like DNA-binding domains"/>
    <property type="match status" value="1"/>
</dbReference>